<keyword evidence="11" id="KW-0808">Transferase</keyword>
<dbReference type="GO" id="GO:0005524">
    <property type="term" value="F:ATP binding"/>
    <property type="evidence" value="ECO:0007669"/>
    <property type="project" value="UniProtKB-KW"/>
</dbReference>
<dbReference type="OrthoDB" id="9800307at2"/>
<comment type="similarity">
    <text evidence="2">Belongs to the TsaE family.</text>
</comment>
<evidence type="ECO:0000256" key="7">
    <source>
        <dbReference type="ARBA" id="ARBA00022741"/>
    </source>
</evidence>
<sequence length="148" mass="16065">MKLLSDPLATAALGAELAALLRPGDVVALSGDLGAGKTTLARGLLAELGLAGEAQSPSFSIVIAYAPPEVRLPLWHVDLYRIEDPEEAEELGLDDARVDSALLIEWPERLEHGLWPDALRLHIEAGPDGARRLTWNVPPSWEGRWPPR</sequence>
<keyword evidence="8" id="KW-0067">ATP-binding</keyword>
<keyword evidence="7" id="KW-0547">Nucleotide-binding</keyword>
<dbReference type="SUPFAM" id="SSF52540">
    <property type="entry name" value="P-loop containing nucleoside triphosphate hydrolases"/>
    <property type="match status" value="1"/>
</dbReference>
<evidence type="ECO:0000313" key="11">
    <source>
        <dbReference type="EMBL" id="PTQ07401.1"/>
    </source>
</evidence>
<organism evidence="11 12">
    <name type="scientific">Sphingomonas oleivorans</name>
    <dbReference type="NCBI Taxonomy" id="1735121"/>
    <lineage>
        <taxon>Bacteria</taxon>
        <taxon>Pseudomonadati</taxon>
        <taxon>Pseudomonadota</taxon>
        <taxon>Alphaproteobacteria</taxon>
        <taxon>Sphingomonadales</taxon>
        <taxon>Sphingomonadaceae</taxon>
        <taxon>Sphingomonas</taxon>
    </lineage>
</organism>
<dbReference type="InterPro" id="IPR003442">
    <property type="entry name" value="T6A_TsaE"/>
</dbReference>
<evidence type="ECO:0000256" key="2">
    <source>
        <dbReference type="ARBA" id="ARBA00007599"/>
    </source>
</evidence>
<evidence type="ECO:0000256" key="10">
    <source>
        <dbReference type="ARBA" id="ARBA00032441"/>
    </source>
</evidence>
<evidence type="ECO:0000256" key="3">
    <source>
        <dbReference type="ARBA" id="ARBA00019010"/>
    </source>
</evidence>
<dbReference type="PANTHER" id="PTHR33540:SF2">
    <property type="entry name" value="TRNA THREONYLCARBAMOYLADENOSINE BIOSYNTHESIS PROTEIN TSAE"/>
    <property type="match status" value="1"/>
</dbReference>
<evidence type="ECO:0000313" key="12">
    <source>
        <dbReference type="Proteomes" id="UP000244162"/>
    </source>
</evidence>
<dbReference type="PANTHER" id="PTHR33540">
    <property type="entry name" value="TRNA THREONYLCARBAMOYLADENOSINE BIOSYNTHESIS PROTEIN TSAE"/>
    <property type="match status" value="1"/>
</dbReference>
<dbReference type="GO" id="GO:0002949">
    <property type="term" value="P:tRNA threonylcarbamoyladenosine modification"/>
    <property type="evidence" value="ECO:0007669"/>
    <property type="project" value="InterPro"/>
</dbReference>
<dbReference type="Pfam" id="PF02367">
    <property type="entry name" value="TsaE"/>
    <property type="match status" value="1"/>
</dbReference>
<protein>
    <recommendedName>
        <fullName evidence="3">tRNA threonylcarbamoyladenosine biosynthesis protein TsaE</fullName>
    </recommendedName>
    <alternativeName>
        <fullName evidence="10">t(6)A37 threonylcarbamoyladenosine biosynthesis protein TsaE</fullName>
    </alternativeName>
</protein>
<proteinExistence type="inferred from homology"/>
<dbReference type="Proteomes" id="UP000244162">
    <property type="component" value="Unassembled WGS sequence"/>
</dbReference>
<reference evidence="11 12" key="1">
    <citation type="submission" date="2017-09" db="EMBL/GenBank/DDBJ databases">
        <title>Sphingomonas panjinensis sp.nov., isolated from oil-contaminated soil.</title>
        <authorList>
            <person name="Wang L."/>
            <person name="Chen L."/>
        </authorList>
    </citation>
    <scope>NUCLEOTIDE SEQUENCE [LARGE SCALE GENOMIC DNA]</scope>
    <source>
        <strain evidence="11 12">FW-11</strain>
    </source>
</reference>
<dbReference type="InterPro" id="IPR027417">
    <property type="entry name" value="P-loop_NTPase"/>
</dbReference>
<keyword evidence="5" id="KW-0819">tRNA processing</keyword>
<name>A0A2T5FTK3_9SPHN</name>
<evidence type="ECO:0000256" key="9">
    <source>
        <dbReference type="ARBA" id="ARBA00022842"/>
    </source>
</evidence>
<dbReference type="GO" id="GO:0046872">
    <property type="term" value="F:metal ion binding"/>
    <property type="evidence" value="ECO:0007669"/>
    <property type="project" value="UniProtKB-KW"/>
</dbReference>
<evidence type="ECO:0000256" key="8">
    <source>
        <dbReference type="ARBA" id="ARBA00022840"/>
    </source>
</evidence>
<dbReference type="GO" id="GO:0005737">
    <property type="term" value="C:cytoplasm"/>
    <property type="evidence" value="ECO:0007669"/>
    <property type="project" value="UniProtKB-SubCell"/>
</dbReference>
<dbReference type="EMBL" id="NWBU01000018">
    <property type="protein sequence ID" value="PTQ07401.1"/>
    <property type="molecule type" value="Genomic_DNA"/>
</dbReference>
<accession>A0A2T5FTK3</accession>
<dbReference type="Gene3D" id="3.40.50.300">
    <property type="entry name" value="P-loop containing nucleotide triphosphate hydrolases"/>
    <property type="match status" value="1"/>
</dbReference>
<evidence type="ECO:0000256" key="1">
    <source>
        <dbReference type="ARBA" id="ARBA00004496"/>
    </source>
</evidence>
<keyword evidence="6" id="KW-0479">Metal-binding</keyword>
<dbReference type="NCBIfam" id="TIGR00150">
    <property type="entry name" value="T6A_YjeE"/>
    <property type="match status" value="1"/>
</dbReference>
<gene>
    <name evidence="11" type="ORF">CLG96_17815</name>
</gene>
<keyword evidence="4" id="KW-0963">Cytoplasm</keyword>
<comment type="subcellular location">
    <subcellularLocation>
        <location evidence="1">Cytoplasm</location>
    </subcellularLocation>
</comment>
<evidence type="ECO:0000256" key="5">
    <source>
        <dbReference type="ARBA" id="ARBA00022694"/>
    </source>
</evidence>
<comment type="caution">
    <text evidence="11">The sequence shown here is derived from an EMBL/GenBank/DDBJ whole genome shotgun (WGS) entry which is preliminary data.</text>
</comment>
<evidence type="ECO:0000256" key="6">
    <source>
        <dbReference type="ARBA" id="ARBA00022723"/>
    </source>
</evidence>
<dbReference type="RefSeq" id="WP_107970108.1">
    <property type="nucleotide sequence ID" value="NZ_NWBU01000018.1"/>
</dbReference>
<dbReference type="AlphaFoldDB" id="A0A2T5FTK3"/>
<evidence type="ECO:0000256" key="4">
    <source>
        <dbReference type="ARBA" id="ARBA00022490"/>
    </source>
</evidence>
<keyword evidence="9" id="KW-0460">Magnesium</keyword>
<dbReference type="GO" id="GO:0016740">
    <property type="term" value="F:transferase activity"/>
    <property type="evidence" value="ECO:0007669"/>
    <property type="project" value="UniProtKB-KW"/>
</dbReference>
<keyword evidence="12" id="KW-1185">Reference proteome</keyword>